<dbReference type="PROSITE" id="PS50076">
    <property type="entry name" value="DNAJ_2"/>
    <property type="match status" value="1"/>
</dbReference>
<protein>
    <submittedName>
        <fullName evidence="4">DnaJ (Hsp40) homolog, subfamily C, member 24</fullName>
    </submittedName>
</protein>
<dbReference type="CDD" id="cd06257">
    <property type="entry name" value="DnaJ"/>
    <property type="match status" value="1"/>
</dbReference>
<dbReference type="PANTHER" id="PTHR43096">
    <property type="entry name" value="DNAJ HOMOLOG 1, MITOCHONDRIAL-RELATED"/>
    <property type="match status" value="1"/>
</dbReference>
<gene>
    <name evidence="4" type="ORF">SEMRO_27_G018410.1</name>
</gene>
<sequence>MTTSRLRLLYAIGVSVGVLSLLVPVECFLSTSSSPSGSSSFVDTSKRRSVSVGVSSTGSNAGVDDTPPNLYEILGASPKDSDVEIKRKWQSLARKLHPDANVGLVSDQTDILGNNLVASGTGRSRFEYKYELSDVNAAWGVLSDPKERRKYDRALQAQELADTFEILLDAGIKTAIPFLRKTANTTMAAAKTGASIYSDVSKQSQQAMLDASKRMSTEMAIYDLEQEHREIHKKSLSAKSKIEKLQSQLQSQSNKQAPVLHNLEMPLSAAEANKLLNKFNTQTEFMTSTTNTASSSAKPTTATMQGTHPVSTQEREIEVLQEFETVLSQIQKDYRDAERRVTQSQKQVADAIRKEQLAQEKLAAAQLALEQAQQHNYQSQQAQFEAIQEEKNAALREDDQAWQLQQQAERVRYILRQTEERTKQHVAQKLQQDIHQLELEAQDWEQQAQQIKEQAKQLKLQQRQQQKQQQG</sequence>
<evidence type="ECO:0000313" key="4">
    <source>
        <dbReference type="EMBL" id="CAB9497899.1"/>
    </source>
</evidence>
<dbReference type="Pfam" id="PF00226">
    <property type="entry name" value="DnaJ"/>
    <property type="match status" value="1"/>
</dbReference>
<comment type="caution">
    <text evidence="4">The sequence shown here is derived from an EMBL/GenBank/DDBJ whole genome shotgun (WGS) entry which is preliminary data.</text>
</comment>
<evidence type="ECO:0000256" key="2">
    <source>
        <dbReference type="SAM" id="MobiDB-lite"/>
    </source>
</evidence>
<dbReference type="EMBL" id="CAICTM010000027">
    <property type="protein sequence ID" value="CAB9497899.1"/>
    <property type="molecule type" value="Genomic_DNA"/>
</dbReference>
<name>A0A9N8DDW8_9STRA</name>
<dbReference type="PANTHER" id="PTHR43096:SF58">
    <property type="entry name" value="CHAPERONE DNAJ-DOMAIN SUPERFAMILY PROTEIN"/>
    <property type="match status" value="1"/>
</dbReference>
<feature type="domain" description="J" evidence="3">
    <location>
        <begin position="69"/>
        <end position="155"/>
    </location>
</feature>
<keyword evidence="5" id="KW-1185">Reference proteome</keyword>
<feature type="coiled-coil region" evidence="1">
    <location>
        <begin position="427"/>
        <end position="468"/>
    </location>
</feature>
<dbReference type="GO" id="GO:0051082">
    <property type="term" value="F:unfolded protein binding"/>
    <property type="evidence" value="ECO:0007669"/>
    <property type="project" value="TreeGrafter"/>
</dbReference>
<feature type="compositionally biased region" description="Low complexity" evidence="2">
    <location>
        <begin position="289"/>
        <end position="303"/>
    </location>
</feature>
<feature type="coiled-coil region" evidence="1">
    <location>
        <begin position="320"/>
        <end position="397"/>
    </location>
</feature>
<accession>A0A9N8DDW8</accession>
<keyword evidence="1" id="KW-0175">Coiled coil</keyword>
<dbReference type="SMART" id="SM00271">
    <property type="entry name" value="DnaJ"/>
    <property type="match status" value="1"/>
</dbReference>
<dbReference type="PRINTS" id="PR00625">
    <property type="entry name" value="JDOMAIN"/>
</dbReference>
<dbReference type="InterPro" id="IPR001623">
    <property type="entry name" value="DnaJ_domain"/>
</dbReference>
<dbReference type="Gene3D" id="1.10.287.110">
    <property type="entry name" value="DnaJ domain"/>
    <property type="match status" value="1"/>
</dbReference>
<feature type="region of interest" description="Disordered" evidence="2">
    <location>
        <begin position="289"/>
        <end position="311"/>
    </location>
</feature>
<dbReference type="GO" id="GO:0042026">
    <property type="term" value="P:protein refolding"/>
    <property type="evidence" value="ECO:0007669"/>
    <property type="project" value="TreeGrafter"/>
</dbReference>
<reference evidence="4" key="1">
    <citation type="submission" date="2020-06" db="EMBL/GenBank/DDBJ databases">
        <authorList>
            <consortium name="Plant Systems Biology data submission"/>
        </authorList>
    </citation>
    <scope>NUCLEOTIDE SEQUENCE</scope>
    <source>
        <strain evidence="4">D6</strain>
    </source>
</reference>
<dbReference type="InterPro" id="IPR036869">
    <property type="entry name" value="J_dom_sf"/>
</dbReference>
<dbReference type="SUPFAM" id="SSF46565">
    <property type="entry name" value="Chaperone J-domain"/>
    <property type="match status" value="1"/>
</dbReference>
<dbReference type="AlphaFoldDB" id="A0A9N8DDW8"/>
<organism evidence="4 5">
    <name type="scientific">Seminavis robusta</name>
    <dbReference type="NCBI Taxonomy" id="568900"/>
    <lineage>
        <taxon>Eukaryota</taxon>
        <taxon>Sar</taxon>
        <taxon>Stramenopiles</taxon>
        <taxon>Ochrophyta</taxon>
        <taxon>Bacillariophyta</taxon>
        <taxon>Bacillariophyceae</taxon>
        <taxon>Bacillariophycidae</taxon>
        <taxon>Naviculales</taxon>
        <taxon>Naviculaceae</taxon>
        <taxon>Seminavis</taxon>
    </lineage>
</organism>
<evidence type="ECO:0000256" key="1">
    <source>
        <dbReference type="SAM" id="Coils"/>
    </source>
</evidence>
<dbReference type="GO" id="GO:0005737">
    <property type="term" value="C:cytoplasm"/>
    <property type="evidence" value="ECO:0007669"/>
    <property type="project" value="TreeGrafter"/>
</dbReference>
<proteinExistence type="predicted"/>
<evidence type="ECO:0000259" key="3">
    <source>
        <dbReference type="PROSITE" id="PS50076"/>
    </source>
</evidence>
<evidence type="ECO:0000313" key="5">
    <source>
        <dbReference type="Proteomes" id="UP001153069"/>
    </source>
</evidence>
<dbReference type="Proteomes" id="UP001153069">
    <property type="component" value="Unassembled WGS sequence"/>
</dbReference>
<dbReference type="OrthoDB" id="66964at2759"/>